<comment type="caution">
    <text evidence="1">The sequence shown here is derived from an EMBL/GenBank/DDBJ whole genome shotgun (WGS) entry which is preliminary data.</text>
</comment>
<dbReference type="EMBL" id="JAUKVY010000027">
    <property type="protein sequence ID" value="MDO1536338.1"/>
    <property type="molecule type" value="Genomic_DNA"/>
</dbReference>
<dbReference type="RefSeq" id="WP_301814351.1">
    <property type="nucleotide sequence ID" value="NZ_JAUJZH010000027.1"/>
</dbReference>
<dbReference type="SUPFAM" id="SSF81301">
    <property type="entry name" value="Nucleotidyltransferase"/>
    <property type="match status" value="1"/>
</dbReference>
<sequence>MATVLRRPIAEILRDRSDSRRAQLRPQVERTLAELRRRGVVCEVVGSYARTSSIFDSGSDLDVLIESRSNLSETEVWDIAWANLPDVDVDLVFADQLPSSKVALMKEHARG</sequence>
<accession>A0ABT8SBP6</accession>
<dbReference type="InterPro" id="IPR043519">
    <property type="entry name" value="NT_sf"/>
</dbReference>
<gene>
    <name evidence="1" type="ORF">Q2T77_29030</name>
</gene>
<reference evidence="1" key="1">
    <citation type="submission" date="2023-06" db="EMBL/GenBank/DDBJ databases">
        <authorList>
            <person name="Jiang Y."/>
            <person name="Liu Q."/>
        </authorList>
    </citation>
    <scope>NUCLEOTIDE SEQUENCE</scope>
    <source>
        <strain evidence="1">CGMCC 1.12090</strain>
    </source>
</reference>
<evidence type="ECO:0000313" key="1">
    <source>
        <dbReference type="EMBL" id="MDO1536338.1"/>
    </source>
</evidence>
<protein>
    <submittedName>
        <fullName evidence="1">Nucleotidyltransferase domain-containing protein</fullName>
    </submittedName>
</protein>
<name>A0ABT8SBP6_9BURK</name>
<proteinExistence type="predicted"/>
<evidence type="ECO:0000313" key="2">
    <source>
        <dbReference type="Proteomes" id="UP001169027"/>
    </source>
</evidence>
<keyword evidence="2" id="KW-1185">Reference proteome</keyword>
<organism evidence="1 2">
    <name type="scientific">Variovorax ginsengisoli</name>
    <dbReference type="NCBI Taxonomy" id="363844"/>
    <lineage>
        <taxon>Bacteria</taxon>
        <taxon>Pseudomonadati</taxon>
        <taxon>Pseudomonadota</taxon>
        <taxon>Betaproteobacteria</taxon>
        <taxon>Burkholderiales</taxon>
        <taxon>Comamonadaceae</taxon>
        <taxon>Variovorax</taxon>
    </lineage>
</organism>
<dbReference type="Proteomes" id="UP001169027">
    <property type="component" value="Unassembled WGS sequence"/>
</dbReference>